<sequence length="92" mass="10758">TVFPADVEKQTMATINNIKKLVESVNVSKSDDIQLVEKSNYSYVRSYVKHKKDIDIVKRLCEKHFRSECFQYVISDICRDNLLVEIEGLIEF</sequence>
<evidence type="ECO:0000313" key="1">
    <source>
        <dbReference type="EMBL" id="GAH14726.1"/>
    </source>
</evidence>
<dbReference type="SUPFAM" id="SSF55298">
    <property type="entry name" value="YjgF-like"/>
    <property type="match status" value="1"/>
</dbReference>
<dbReference type="AlphaFoldDB" id="X1D1P1"/>
<organism evidence="1">
    <name type="scientific">marine sediment metagenome</name>
    <dbReference type="NCBI Taxonomy" id="412755"/>
    <lineage>
        <taxon>unclassified sequences</taxon>
        <taxon>metagenomes</taxon>
        <taxon>ecological metagenomes</taxon>
    </lineage>
</organism>
<accession>X1D1P1</accession>
<dbReference type="EMBL" id="BART01039516">
    <property type="protein sequence ID" value="GAH14726.1"/>
    <property type="molecule type" value="Genomic_DNA"/>
</dbReference>
<feature type="non-terminal residue" evidence="1">
    <location>
        <position position="1"/>
    </location>
</feature>
<dbReference type="Gene3D" id="3.30.1330.40">
    <property type="entry name" value="RutC-like"/>
    <property type="match status" value="1"/>
</dbReference>
<dbReference type="InterPro" id="IPR035959">
    <property type="entry name" value="RutC-like_sf"/>
</dbReference>
<gene>
    <name evidence="1" type="ORF">S01H4_64905</name>
</gene>
<protein>
    <submittedName>
        <fullName evidence="1">Uncharacterized protein</fullName>
    </submittedName>
</protein>
<name>X1D1P1_9ZZZZ</name>
<proteinExistence type="predicted"/>
<reference evidence="1" key="1">
    <citation type="journal article" date="2014" name="Front. Microbiol.">
        <title>High frequency of phylogenetically diverse reductive dehalogenase-homologous genes in deep subseafloor sedimentary metagenomes.</title>
        <authorList>
            <person name="Kawai M."/>
            <person name="Futagami T."/>
            <person name="Toyoda A."/>
            <person name="Takaki Y."/>
            <person name="Nishi S."/>
            <person name="Hori S."/>
            <person name="Arai W."/>
            <person name="Tsubouchi T."/>
            <person name="Morono Y."/>
            <person name="Uchiyama I."/>
            <person name="Ito T."/>
            <person name="Fujiyama A."/>
            <person name="Inagaki F."/>
            <person name="Takami H."/>
        </authorList>
    </citation>
    <scope>NUCLEOTIDE SEQUENCE</scope>
    <source>
        <strain evidence="1">Expedition CK06-06</strain>
    </source>
</reference>
<comment type="caution">
    <text evidence="1">The sequence shown here is derived from an EMBL/GenBank/DDBJ whole genome shotgun (WGS) entry which is preliminary data.</text>
</comment>